<reference evidence="4 6" key="2">
    <citation type="submission" date="2018-07" db="EMBL/GenBank/DDBJ databases">
        <title>Draft Genome Assemblies for Five Robust Yarrowia lipolytica Strains Exhibiting High Lipid Production and Pentose Sugar Utilization and Sugar Alcohol Secretion from Undetoxified Lignocellulosic Biomass Hydrolysates.</title>
        <authorList>
            <consortium name="DOE Joint Genome Institute"/>
            <person name="Walker C."/>
            <person name="Ryu S."/>
            <person name="Na H."/>
            <person name="Zane M."/>
            <person name="LaButti K."/>
            <person name="Lipzen A."/>
            <person name="Haridas S."/>
            <person name="Barry K."/>
            <person name="Grigoriev I.V."/>
            <person name="Quarterman J."/>
            <person name="Slininger P."/>
            <person name="Dien B."/>
            <person name="Trinh C.T."/>
        </authorList>
    </citation>
    <scope>NUCLEOTIDE SEQUENCE [LARGE SCALE GENOMIC DNA]</scope>
    <source>
        <strain evidence="4 6">YB392</strain>
    </source>
</reference>
<keyword evidence="1" id="KW-1133">Transmembrane helix</keyword>
<evidence type="ECO:0000256" key="1">
    <source>
        <dbReference type="SAM" id="Phobius"/>
    </source>
</evidence>
<dbReference type="GeneID" id="2910342"/>
<feature type="domain" description="AB hydrolase-1" evidence="2">
    <location>
        <begin position="163"/>
        <end position="255"/>
    </location>
</feature>
<dbReference type="AlphaFoldDB" id="A0A1D8NG30"/>
<keyword evidence="4" id="KW-0378">Hydrolase</keyword>
<dbReference type="OMA" id="QYWTSED"/>
<evidence type="ECO:0000313" key="4">
    <source>
        <dbReference type="EMBL" id="RDW25148.1"/>
    </source>
</evidence>
<dbReference type="EMBL" id="CP017556">
    <property type="protein sequence ID" value="AOW04572.1"/>
    <property type="molecule type" value="Genomic_DNA"/>
</dbReference>
<gene>
    <name evidence="4" type="ORF">B0I71DRAFT_133138</name>
    <name evidence="3" type="ORF">YALI1_D32013g</name>
</gene>
<name>A0A1D8NG30_YARLL</name>
<reference evidence="3 5" key="1">
    <citation type="journal article" date="2016" name="PLoS ONE">
        <title>Sequence Assembly of Yarrowia lipolytica Strain W29/CLIB89 Shows Transposable Element Diversity.</title>
        <authorList>
            <person name="Magnan C."/>
            <person name="Yu J."/>
            <person name="Chang I."/>
            <person name="Jahn E."/>
            <person name="Kanomata Y."/>
            <person name="Wu J."/>
            <person name="Zeller M."/>
            <person name="Oakes M."/>
            <person name="Baldi P."/>
            <person name="Sandmeyer S."/>
        </authorList>
    </citation>
    <scope>NUCLEOTIDE SEQUENCE [LARGE SCALE GENOMIC DNA]</scope>
    <source>
        <strain evidence="3">CLIB89</strain>
        <strain evidence="5">CLIB89(W29)</strain>
    </source>
</reference>
<keyword evidence="1" id="KW-0472">Membrane</keyword>
<dbReference type="Proteomes" id="UP000256601">
    <property type="component" value="Unassembled WGS sequence"/>
</dbReference>
<dbReference type="GO" id="GO:0016020">
    <property type="term" value="C:membrane"/>
    <property type="evidence" value="ECO:0007669"/>
    <property type="project" value="TreeGrafter"/>
</dbReference>
<dbReference type="PANTHER" id="PTHR12277">
    <property type="entry name" value="ALPHA/BETA HYDROLASE DOMAIN-CONTAINING PROTEIN"/>
    <property type="match status" value="1"/>
</dbReference>
<evidence type="ECO:0000313" key="6">
    <source>
        <dbReference type="Proteomes" id="UP000256601"/>
    </source>
</evidence>
<dbReference type="VEuPathDB" id="FungiDB:YALI0_D24321g"/>
<accession>A0A1D8NG30</accession>
<dbReference type="EMBL" id="KZ859011">
    <property type="protein sequence ID" value="RDW25148.1"/>
    <property type="molecule type" value="Genomic_DNA"/>
</dbReference>
<dbReference type="InterPro" id="IPR029058">
    <property type="entry name" value="AB_hydrolase_fold"/>
</dbReference>
<evidence type="ECO:0000313" key="3">
    <source>
        <dbReference type="EMBL" id="AOW04572.1"/>
    </source>
</evidence>
<sequence length="368" mass="41021">MKDALQRTLCNLASPSSPPHITQRRTFDPIGKLSTPKPRHRLSAVSRDRTSRLLRPLMTSSIQRYAFYLFGLGAAITAFVAAGLYIFQSKLIYPSNFPAGSRTHVDTPDSQGMPSYKDVTIETADGEKIKAFVVLHDESEPNYVPKTVLLLCPNAGNMGHALPIVRLFYQQMGYNAVIFSYRGYGLSTGTASEVGIKTDARALYNYLQTHPQIKNTSLVLYGRSLGGAVAIYMASQFGGSEGSIIKGLILENTFLSIPKLIGYVLPFAAPFARLCHQKWESEKLMPLINPQIPTMFLSGLRDEIVPPPHMKGLIGMCPADVKVVEYFANGTHNDTIVQPEYWEKLVMFIRKYVVPIESHEKEKEEHLH</sequence>
<evidence type="ECO:0000259" key="2">
    <source>
        <dbReference type="Pfam" id="PF00561"/>
    </source>
</evidence>
<dbReference type="PANTHER" id="PTHR12277:SF81">
    <property type="entry name" value="PROTEIN ABHD13"/>
    <property type="match status" value="1"/>
</dbReference>
<dbReference type="SUPFAM" id="SSF53474">
    <property type="entry name" value="alpha/beta-Hydrolases"/>
    <property type="match status" value="1"/>
</dbReference>
<dbReference type="eggNOG" id="KOG4391">
    <property type="taxonomic scope" value="Eukaryota"/>
</dbReference>
<dbReference type="Proteomes" id="UP000182444">
    <property type="component" value="Chromosome 1D"/>
</dbReference>
<dbReference type="Gene3D" id="3.40.50.1820">
    <property type="entry name" value="alpha/beta hydrolase"/>
    <property type="match status" value="1"/>
</dbReference>
<protein>
    <submittedName>
        <fullName evidence="4">Alpha/Beta hydrolase protein</fullName>
    </submittedName>
</protein>
<evidence type="ECO:0000313" key="5">
    <source>
        <dbReference type="Proteomes" id="UP000182444"/>
    </source>
</evidence>
<keyword evidence="1" id="KW-0812">Transmembrane</keyword>
<dbReference type="KEGG" id="yli:2910342"/>
<organism evidence="3 5">
    <name type="scientific">Yarrowia lipolytica</name>
    <name type="common">Candida lipolytica</name>
    <dbReference type="NCBI Taxonomy" id="4952"/>
    <lineage>
        <taxon>Eukaryota</taxon>
        <taxon>Fungi</taxon>
        <taxon>Dikarya</taxon>
        <taxon>Ascomycota</taxon>
        <taxon>Saccharomycotina</taxon>
        <taxon>Dipodascomycetes</taxon>
        <taxon>Dipodascales</taxon>
        <taxon>Dipodascales incertae sedis</taxon>
        <taxon>Yarrowia</taxon>
    </lineage>
</organism>
<dbReference type="Pfam" id="PF00561">
    <property type="entry name" value="Abhydrolase_1"/>
    <property type="match status" value="1"/>
</dbReference>
<dbReference type="VEuPathDB" id="FungiDB:YALI1_D32013g"/>
<dbReference type="GO" id="GO:0008474">
    <property type="term" value="F:palmitoyl-(protein) hydrolase activity"/>
    <property type="evidence" value="ECO:0007669"/>
    <property type="project" value="TreeGrafter"/>
</dbReference>
<feature type="transmembrane region" description="Helical" evidence="1">
    <location>
        <begin position="65"/>
        <end position="87"/>
    </location>
</feature>
<proteinExistence type="predicted"/>
<dbReference type="InterPro" id="IPR000073">
    <property type="entry name" value="AB_hydrolase_1"/>
</dbReference>